<feature type="transmembrane region" description="Helical" evidence="6">
    <location>
        <begin position="347"/>
        <end position="368"/>
    </location>
</feature>
<evidence type="ECO:0000256" key="6">
    <source>
        <dbReference type="SAM" id="Phobius"/>
    </source>
</evidence>
<dbReference type="GO" id="GO:0005351">
    <property type="term" value="F:carbohydrate:proton symporter activity"/>
    <property type="evidence" value="ECO:0007669"/>
    <property type="project" value="TreeGrafter"/>
</dbReference>
<gene>
    <name evidence="8" type="ORF">P168DRAFT_280959</name>
</gene>
<keyword evidence="3 6" id="KW-0812">Transmembrane</keyword>
<evidence type="ECO:0000256" key="5">
    <source>
        <dbReference type="ARBA" id="ARBA00023136"/>
    </source>
</evidence>
<organism evidence="8 9">
    <name type="scientific">Aspergillus campestris (strain IBT 28561)</name>
    <dbReference type="NCBI Taxonomy" id="1392248"/>
    <lineage>
        <taxon>Eukaryota</taxon>
        <taxon>Fungi</taxon>
        <taxon>Dikarya</taxon>
        <taxon>Ascomycota</taxon>
        <taxon>Pezizomycotina</taxon>
        <taxon>Eurotiomycetes</taxon>
        <taxon>Eurotiomycetidae</taxon>
        <taxon>Eurotiales</taxon>
        <taxon>Aspergillaceae</taxon>
        <taxon>Aspergillus</taxon>
        <taxon>Aspergillus subgen. Circumdati</taxon>
    </lineage>
</organism>
<protein>
    <submittedName>
        <fullName evidence="8">MFS general substrate transporter</fullName>
    </submittedName>
</protein>
<evidence type="ECO:0000313" key="8">
    <source>
        <dbReference type="EMBL" id="PKY06122.1"/>
    </source>
</evidence>
<dbReference type="EMBL" id="MSFM01000004">
    <property type="protein sequence ID" value="PKY06122.1"/>
    <property type="molecule type" value="Genomic_DNA"/>
</dbReference>
<dbReference type="VEuPathDB" id="FungiDB:P168DRAFT_280959"/>
<dbReference type="InterPro" id="IPR050360">
    <property type="entry name" value="MFS_Sugar_Transporters"/>
</dbReference>
<keyword evidence="9" id="KW-1185">Reference proteome</keyword>
<dbReference type="AlphaFoldDB" id="A0A2I1D8A7"/>
<feature type="transmembrane region" description="Helical" evidence="6">
    <location>
        <begin position="374"/>
        <end position="393"/>
    </location>
</feature>
<feature type="transmembrane region" description="Helical" evidence="6">
    <location>
        <begin position="128"/>
        <end position="151"/>
    </location>
</feature>
<dbReference type="OrthoDB" id="6612291at2759"/>
<reference evidence="8" key="1">
    <citation type="submission" date="2016-12" db="EMBL/GenBank/DDBJ databases">
        <title>The genomes of Aspergillus section Nigri reveals drivers in fungal speciation.</title>
        <authorList>
            <consortium name="DOE Joint Genome Institute"/>
            <person name="Vesth T.C."/>
            <person name="Nybo J."/>
            <person name="Theobald S."/>
            <person name="Brandl J."/>
            <person name="Frisvad J.C."/>
            <person name="Nielsen K.F."/>
            <person name="Lyhne E.K."/>
            <person name="Kogle M.E."/>
            <person name="Kuo A."/>
            <person name="Riley R."/>
            <person name="Clum A."/>
            <person name="Nolan M."/>
            <person name="Lipzen A."/>
            <person name="Salamov A."/>
            <person name="Henrissat B."/>
            <person name="Wiebenga A."/>
            <person name="De vries R.P."/>
            <person name="Grigoriev I.V."/>
            <person name="Mortensen U.H."/>
            <person name="Andersen M.R."/>
            <person name="Baker S.E."/>
        </authorList>
    </citation>
    <scope>NUCLEOTIDE SEQUENCE</scope>
    <source>
        <strain evidence="8">IBT 28561</strain>
    </source>
</reference>
<comment type="caution">
    <text evidence="8">The sequence shown here is derived from an EMBL/GenBank/DDBJ whole genome shotgun (WGS) entry which is preliminary data.</text>
</comment>
<dbReference type="Gene3D" id="1.20.1250.20">
    <property type="entry name" value="MFS general substrate transporter like domains"/>
    <property type="match status" value="1"/>
</dbReference>
<name>A0A2I1D8A7_ASPC2</name>
<feature type="domain" description="Major facilitator superfamily (MFS) profile" evidence="7">
    <location>
        <begin position="22"/>
        <end position="469"/>
    </location>
</feature>
<dbReference type="Pfam" id="PF00083">
    <property type="entry name" value="Sugar_tr"/>
    <property type="match status" value="1"/>
</dbReference>
<feature type="transmembrane region" description="Helical" evidence="6">
    <location>
        <begin position="163"/>
        <end position="182"/>
    </location>
</feature>
<feature type="transmembrane region" description="Helical" evidence="6">
    <location>
        <begin position="20"/>
        <end position="41"/>
    </location>
</feature>
<comment type="similarity">
    <text evidence="2">Belongs to the major facilitator superfamily. Sugar transporter (TC 2.A.1.1) family.</text>
</comment>
<evidence type="ECO:0000256" key="2">
    <source>
        <dbReference type="ARBA" id="ARBA00010992"/>
    </source>
</evidence>
<keyword evidence="4 6" id="KW-1133">Transmembrane helix</keyword>
<feature type="transmembrane region" description="Helical" evidence="6">
    <location>
        <begin position="97"/>
        <end position="116"/>
    </location>
</feature>
<dbReference type="Proteomes" id="UP000234254">
    <property type="component" value="Unassembled WGS sequence"/>
</dbReference>
<feature type="transmembrane region" description="Helical" evidence="6">
    <location>
        <begin position="414"/>
        <end position="435"/>
    </location>
</feature>
<dbReference type="InterPro" id="IPR020846">
    <property type="entry name" value="MFS_dom"/>
</dbReference>
<evidence type="ECO:0000256" key="3">
    <source>
        <dbReference type="ARBA" id="ARBA00022692"/>
    </source>
</evidence>
<evidence type="ECO:0000256" key="4">
    <source>
        <dbReference type="ARBA" id="ARBA00022989"/>
    </source>
</evidence>
<feature type="transmembrane region" description="Helical" evidence="6">
    <location>
        <begin position="61"/>
        <end position="85"/>
    </location>
</feature>
<dbReference type="InterPro" id="IPR036259">
    <property type="entry name" value="MFS_trans_sf"/>
</dbReference>
<dbReference type="RefSeq" id="XP_024694716.1">
    <property type="nucleotide sequence ID" value="XM_024835896.1"/>
</dbReference>
<dbReference type="PANTHER" id="PTHR48022">
    <property type="entry name" value="PLASTIDIC GLUCOSE TRANSPORTER 4"/>
    <property type="match status" value="1"/>
</dbReference>
<feature type="transmembrane region" description="Helical" evidence="6">
    <location>
        <begin position="284"/>
        <end position="303"/>
    </location>
</feature>
<dbReference type="GO" id="GO:0016020">
    <property type="term" value="C:membrane"/>
    <property type="evidence" value="ECO:0007669"/>
    <property type="project" value="UniProtKB-SubCell"/>
</dbReference>
<evidence type="ECO:0000313" key="9">
    <source>
        <dbReference type="Proteomes" id="UP000234254"/>
    </source>
</evidence>
<dbReference type="GeneID" id="36543420"/>
<evidence type="ECO:0000259" key="7">
    <source>
        <dbReference type="PROSITE" id="PS50850"/>
    </source>
</evidence>
<dbReference type="InterPro" id="IPR005828">
    <property type="entry name" value="MFS_sugar_transport-like"/>
</dbReference>
<dbReference type="PANTHER" id="PTHR48022:SF41">
    <property type="entry name" value="MAJOR FACILITATOR SUPERFAMILY (MFS) PROFILE DOMAIN-CONTAINING PROTEIN"/>
    <property type="match status" value="1"/>
</dbReference>
<dbReference type="PROSITE" id="PS50850">
    <property type="entry name" value="MFS"/>
    <property type="match status" value="1"/>
</dbReference>
<comment type="subcellular location">
    <subcellularLocation>
        <location evidence="1">Membrane</location>
        <topology evidence="1">Multi-pass membrane protein</topology>
    </subcellularLocation>
</comment>
<feature type="transmembrane region" description="Helical" evidence="6">
    <location>
        <begin position="447"/>
        <end position="465"/>
    </location>
</feature>
<proteinExistence type="inferred from homology"/>
<sequence>MAVPDGSSLLTQIKQSRLTVAYCLALASGIVLYGYDLVIVGNVSSMPAFQRDYGSTLHGKLIIPSMWLSLWNVANPIGGIIGSITAGFVQDRRGRRFALALATIISAIGVAVAYVSNLSDEIDTRRGVFFLAKFVQGFAVNMVMCTVQTYMSEVLPRTLRGPILSFFPLFTLLGQLIGSVVVKSQAKHLSSIGYRRCFISEWPFSALPLVVAILIPESPTYLIRRNRIDDARRAQQRLSGAGAHVEAKIDELRLSIRLEEEQANSHPTTYCECFRGTNLRRTLIVVYASAVPVLFGLVLLARASYFLQIVGMNADNSLMCLEVGIGIGLAANILSLWTLSRFGRVPLLLTGLGITTVLWTTMGIAGCFSGIVTVWWTAAITWAVIGVCGAGAWPASYAVSAEASSLRLRAKTQGLGWFTNCFANGVFGVVLPYIFNPDKGNLRARTGFVYTGLCIVTWLGVWFFIPEMKNRSPIEIDQMFERRLPARQFKRWAVVDESDAEGGEARRPSE</sequence>
<feature type="transmembrane region" description="Helical" evidence="6">
    <location>
        <begin position="202"/>
        <end position="223"/>
    </location>
</feature>
<accession>A0A2I1D8A7</accession>
<keyword evidence="5 6" id="KW-0472">Membrane</keyword>
<evidence type="ECO:0000256" key="1">
    <source>
        <dbReference type="ARBA" id="ARBA00004141"/>
    </source>
</evidence>
<feature type="transmembrane region" description="Helical" evidence="6">
    <location>
        <begin position="323"/>
        <end position="340"/>
    </location>
</feature>
<dbReference type="FunFam" id="1.20.1250.20:FF:000078">
    <property type="entry name" value="MFS maltose transporter, putative"/>
    <property type="match status" value="1"/>
</dbReference>
<dbReference type="SUPFAM" id="SSF103473">
    <property type="entry name" value="MFS general substrate transporter"/>
    <property type="match status" value="1"/>
</dbReference>